<comment type="caution">
    <text evidence="1">The sequence shown here is derived from an EMBL/GenBank/DDBJ whole genome shotgun (WGS) entry which is preliminary data.</text>
</comment>
<reference evidence="1 2" key="1">
    <citation type="journal article" date="2020" name="Microb. Genom.">
        <title>Genetic diversity of clinical and environmental Mucorales isolates obtained from an investigation of mucormycosis cases among solid organ transplant recipients.</title>
        <authorList>
            <person name="Nguyen M.H."/>
            <person name="Kaul D."/>
            <person name="Muto C."/>
            <person name="Cheng S.J."/>
            <person name="Richter R.A."/>
            <person name="Bruno V.M."/>
            <person name="Liu G."/>
            <person name="Beyhan S."/>
            <person name="Sundermann A.J."/>
            <person name="Mounaud S."/>
            <person name="Pasculle A.W."/>
            <person name="Nierman W.C."/>
            <person name="Driscoll E."/>
            <person name="Cumbie R."/>
            <person name="Clancy C.J."/>
            <person name="Dupont C.L."/>
        </authorList>
    </citation>
    <scope>NUCLEOTIDE SEQUENCE [LARGE SCALE GENOMIC DNA]</scope>
    <source>
        <strain evidence="1 2">GL24</strain>
    </source>
</reference>
<keyword evidence="2" id="KW-1185">Reference proteome</keyword>
<gene>
    <name evidence="1" type="ORF">G6F50_012247</name>
</gene>
<dbReference type="AlphaFoldDB" id="A0A9P6YRG2"/>
<name>A0A9P6YRG2_9FUNG</name>
<accession>A0A9P6YRG2</accession>
<evidence type="ECO:0000313" key="1">
    <source>
        <dbReference type="EMBL" id="KAG1561036.1"/>
    </source>
</evidence>
<evidence type="ECO:0000313" key="2">
    <source>
        <dbReference type="Proteomes" id="UP000740926"/>
    </source>
</evidence>
<proteinExistence type="predicted"/>
<protein>
    <submittedName>
        <fullName evidence="1">Uncharacterized protein</fullName>
    </submittedName>
</protein>
<dbReference type="OMA" id="CCISHDK"/>
<sequence length="98" mass="11033">MGCCMSYEKSSTIEVVLDENGVAHRVAEGEGTHIIRTYPDKETKIERKPNSIKSSELSKPEATFYPKRSLMTTTGCFPTKKVRPGEVIDIKKLEQEKV</sequence>
<dbReference type="Proteomes" id="UP000740926">
    <property type="component" value="Unassembled WGS sequence"/>
</dbReference>
<organism evidence="1 2">
    <name type="scientific">Rhizopus delemar</name>
    <dbReference type="NCBI Taxonomy" id="936053"/>
    <lineage>
        <taxon>Eukaryota</taxon>
        <taxon>Fungi</taxon>
        <taxon>Fungi incertae sedis</taxon>
        <taxon>Mucoromycota</taxon>
        <taxon>Mucoromycotina</taxon>
        <taxon>Mucoromycetes</taxon>
        <taxon>Mucorales</taxon>
        <taxon>Mucorineae</taxon>
        <taxon>Rhizopodaceae</taxon>
        <taxon>Rhizopus</taxon>
    </lineage>
</organism>
<dbReference type="EMBL" id="JAANIU010003649">
    <property type="protein sequence ID" value="KAG1561036.1"/>
    <property type="molecule type" value="Genomic_DNA"/>
</dbReference>